<comment type="caution">
    <text evidence="1">The sequence shown here is derived from an EMBL/GenBank/DDBJ whole genome shotgun (WGS) entry which is preliminary data.</text>
</comment>
<sequence>MAPRPTVMHQPLDKEVLTSRPSSCNSPDAPAVMHHLLDKATLTVEEPGFKR</sequence>
<dbReference type="AlphaFoldDB" id="A0A1Y2FDZ9"/>
<dbReference type="EMBL" id="MCFI01000010">
    <property type="protein sequence ID" value="ORY82158.1"/>
    <property type="molecule type" value="Genomic_DNA"/>
</dbReference>
<reference evidence="1 2" key="1">
    <citation type="submission" date="2016-07" db="EMBL/GenBank/DDBJ databases">
        <title>Pervasive Adenine N6-methylation of Active Genes in Fungi.</title>
        <authorList>
            <consortium name="DOE Joint Genome Institute"/>
            <person name="Mondo S.J."/>
            <person name="Dannebaum R.O."/>
            <person name="Kuo R.C."/>
            <person name="Labutti K."/>
            <person name="Haridas S."/>
            <person name="Kuo A."/>
            <person name="Salamov A."/>
            <person name="Ahrendt S.R."/>
            <person name="Lipzen A."/>
            <person name="Sullivan W."/>
            <person name="Andreopoulos W.B."/>
            <person name="Clum A."/>
            <person name="Lindquist E."/>
            <person name="Daum C."/>
            <person name="Ramamoorthy G.K."/>
            <person name="Gryganskyi A."/>
            <person name="Culley D."/>
            <person name="Magnuson J.K."/>
            <person name="James T.Y."/>
            <person name="O'Malley M.A."/>
            <person name="Stajich J.E."/>
            <person name="Spatafora J.W."/>
            <person name="Visel A."/>
            <person name="Grigoriev I.V."/>
        </authorList>
    </citation>
    <scope>NUCLEOTIDE SEQUENCE [LARGE SCALE GENOMIC DNA]</scope>
    <source>
        <strain evidence="1 2">12-1054</strain>
    </source>
</reference>
<dbReference type="GeneID" id="63786023"/>
<keyword evidence="2" id="KW-1185">Reference proteome</keyword>
<accession>A0A1Y2FDZ9</accession>
<gene>
    <name evidence="1" type="ORF">BCR37DRAFT_380112</name>
</gene>
<dbReference type="RefSeq" id="XP_040725292.1">
    <property type="nucleotide sequence ID" value="XM_040869424.1"/>
</dbReference>
<name>A0A1Y2FDZ9_PROLT</name>
<evidence type="ECO:0000313" key="2">
    <source>
        <dbReference type="Proteomes" id="UP000193685"/>
    </source>
</evidence>
<protein>
    <submittedName>
        <fullName evidence="1">Uncharacterized protein</fullName>
    </submittedName>
</protein>
<dbReference type="Proteomes" id="UP000193685">
    <property type="component" value="Unassembled WGS sequence"/>
</dbReference>
<organism evidence="1 2">
    <name type="scientific">Protomyces lactucae-debilis</name>
    <dbReference type="NCBI Taxonomy" id="2754530"/>
    <lineage>
        <taxon>Eukaryota</taxon>
        <taxon>Fungi</taxon>
        <taxon>Dikarya</taxon>
        <taxon>Ascomycota</taxon>
        <taxon>Taphrinomycotina</taxon>
        <taxon>Taphrinomycetes</taxon>
        <taxon>Taphrinales</taxon>
        <taxon>Protomycetaceae</taxon>
        <taxon>Protomyces</taxon>
    </lineage>
</organism>
<evidence type="ECO:0000313" key="1">
    <source>
        <dbReference type="EMBL" id="ORY82158.1"/>
    </source>
</evidence>
<proteinExistence type="predicted"/>